<dbReference type="GO" id="GO:0005874">
    <property type="term" value="C:microtubule"/>
    <property type="evidence" value="ECO:0007669"/>
    <property type="project" value="UniProtKB-KW"/>
</dbReference>
<evidence type="ECO:0000256" key="2">
    <source>
        <dbReference type="SAM" id="MobiDB-lite"/>
    </source>
</evidence>
<dbReference type="CDD" id="cd21450">
    <property type="entry name" value="DLC-like_DYNLL1-like"/>
    <property type="match status" value="1"/>
</dbReference>
<dbReference type="OrthoDB" id="10033309at2759"/>
<dbReference type="GO" id="GO:0007017">
    <property type="term" value="P:microtubule-based process"/>
    <property type="evidence" value="ECO:0007669"/>
    <property type="project" value="InterPro"/>
</dbReference>
<evidence type="ECO:0000256" key="1">
    <source>
        <dbReference type="RuleBase" id="RU365010"/>
    </source>
</evidence>
<protein>
    <recommendedName>
        <fullName evidence="1">Dynein light chain</fullName>
    </recommendedName>
</protein>
<sequence length="148" mass="16125">MAAAAAAAAKRKKKAGASDEAVPDMPEPEVLSCDMPEEDCAKVFRMAAVALDKEKIEKDQATYIKKELEKEFGGMWHCILGACYGVSVTNETKSLLFFKTGLRYVLVFRTLDEEKQAIENTPAPTGEGGDVDDDMLEGDEEGEPEGDE</sequence>
<dbReference type="GO" id="GO:0045505">
    <property type="term" value="F:dynein intermediate chain binding"/>
    <property type="evidence" value="ECO:0007669"/>
    <property type="project" value="TreeGrafter"/>
</dbReference>
<dbReference type="SUPFAM" id="SSF54648">
    <property type="entry name" value="DLC"/>
    <property type="match status" value="1"/>
</dbReference>
<keyword evidence="1" id="KW-0243">Dynein</keyword>
<dbReference type="InterPro" id="IPR001372">
    <property type="entry name" value="Dynein_light_chain_typ-1/2"/>
</dbReference>
<comment type="caution">
    <text evidence="3">The sequence shown here is derived from an EMBL/GenBank/DDBJ whole genome shotgun (WGS) entry which is preliminary data.</text>
</comment>
<dbReference type="PANTHER" id="PTHR11886:SF35">
    <property type="entry name" value="DYNEIN LIGHT CHAIN"/>
    <property type="match status" value="1"/>
</dbReference>
<dbReference type="InterPro" id="IPR037177">
    <property type="entry name" value="DLC_sf"/>
</dbReference>
<feature type="region of interest" description="Disordered" evidence="2">
    <location>
        <begin position="1"/>
        <end position="31"/>
    </location>
</feature>
<feature type="compositionally biased region" description="Acidic residues" evidence="2">
    <location>
        <begin position="129"/>
        <end position="148"/>
    </location>
</feature>
<dbReference type="PANTHER" id="PTHR11886">
    <property type="entry name" value="DYNEIN LIGHT CHAIN"/>
    <property type="match status" value="1"/>
</dbReference>
<dbReference type="SMART" id="SM01375">
    <property type="entry name" value="Dynein_light"/>
    <property type="match status" value="1"/>
</dbReference>
<organism evidence="3 4">
    <name type="scientific">Cafeteria roenbergensis</name>
    <name type="common">Marine flagellate</name>
    <dbReference type="NCBI Taxonomy" id="33653"/>
    <lineage>
        <taxon>Eukaryota</taxon>
        <taxon>Sar</taxon>
        <taxon>Stramenopiles</taxon>
        <taxon>Bigyra</taxon>
        <taxon>Opalozoa</taxon>
        <taxon>Bicosoecida</taxon>
        <taxon>Cafeteriaceae</taxon>
        <taxon>Cafeteria</taxon>
    </lineage>
</organism>
<comment type="similarity">
    <text evidence="1">Belongs to the dynein light chain family.</text>
</comment>
<evidence type="ECO:0000313" key="3">
    <source>
        <dbReference type="EMBL" id="KAA0178401.1"/>
    </source>
</evidence>
<dbReference type="EMBL" id="VLTO01000001">
    <property type="protein sequence ID" value="KAA0178401.1"/>
    <property type="molecule type" value="Genomic_DNA"/>
</dbReference>
<feature type="region of interest" description="Disordered" evidence="2">
    <location>
        <begin position="116"/>
        <end position="148"/>
    </location>
</feature>
<keyword evidence="1" id="KW-0505">Motor protein</keyword>
<name>A0A5A8ERJ1_CAFRO</name>
<dbReference type="Gene3D" id="3.30.740.10">
    <property type="entry name" value="Protein Inhibitor Of Neuronal Nitric Oxide Synthase"/>
    <property type="match status" value="1"/>
</dbReference>
<comment type="subcellular location">
    <subcellularLocation>
        <location evidence="1">Cytoplasm</location>
        <location evidence="1">Cytoskeleton</location>
    </subcellularLocation>
</comment>
<reference evidence="3 4" key="1">
    <citation type="submission" date="2019-07" db="EMBL/GenBank/DDBJ databases">
        <title>Genomes of Cafeteria roenbergensis.</title>
        <authorList>
            <person name="Fischer M.G."/>
            <person name="Hackl T."/>
            <person name="Roman M."/>
        </authorList>
    </citation>
    <scope>NUCLEOTIDE SEQUENCE [LARGE SCALE GENOMIC DNA]</scope>
    <source>
        <strain evidence="3 4">E4-10P</strain>
    </source>
</reference>
<dbReference type="Pfam" id="PF01221">
    <property type="entry name" value="Dynein_light"/>
    <property type="match status" value="1"/>
</dbReference>
<keyword evidence="1" id="KW-0963">Cytoplasm</keyword>
<proteinExistence type="inferred from homology"/>
<evidence type="ECO:0000313" key="4">
    <source>
        <dbReference type="Proteomes" id="UP000322899"/>
    </source>
</evidence>
<dbReference type="GO" id="GO:0005868">
    <property type="term" value="C:cytoplasmic dynein complex"/>
    <property type="evidence" value="ECO:0007669"/>
    <property type="project" value="TreeGrafter"/>
</dbReference>
<dbReference type="Proteomes" id="UP000322899">
    <property type="component" value="Unassembled WGS sequence"/>
</dbReference>
<accession>A0A5A8ERJ1</accession>
<keyword evidence="1" id="KW-0206">Cytoskeleton</keyword>
<gene>
    <name evidence="3" type="ORF">FNF27_00250</name>
</gene>
<dbReference type="AlphaFoldDB" id="A0A5A8ERJ1"/>
<keyword evidence="1" id="KW-0493">Microtubule</keyword>